<feature type="region of interest" description="Disordered" evidence="1">
    <location>
        <begin position="1"/>
        <end position="22"/>
    </location>
</feature>
<proteinExistence type="predicted"/>
<organism evidence="2 3">
    <name type="scientific">Striga asiatica</name>
    <name type="common">Asiatic witchweed</name>
    <name type="synonym">Buchnera asiatica</name>
    <dbReference type="NCBI Taxonomy" id="4170"/>
    <lineage>
        <taxon>Eukaryota</taxon>
        <taxon>Viridiplantae</taxon>
        <taxon>Streptophyta</taxon>
        <taxon>Embryophyta</taxon>
        <taxon>Tracheophyta</taxon>
        <taxon>Spermatophyta</taxon>
        <taxon>Magnoliopsida</taxon>
        <taxon>eudicotyledons</taxon>
        <taxon>Gunneridae</taxon>
        <taxon>Pentapetalae</taxon>
        <taxon>asterids</taxon>
        <taxon>lamiids</taxon>
        <taxon>Lamiales</taxon>
        <taxon>Orobanchaceae</taxon>
        <taxon>Buchnereae</taxon>
        <taxon>Striga</taxon>
    </lineage>
</organism>
<evidence type="ECO:0000256" key="1">
    <source>
        <dbReference type="SAM" id="MobiDB-lite"/>
    </source>
</evidence>
<reference evidence="3" key="1">
    <citation type="journal article" date="2019" name="Curr. Biol.">
        <title>Genome Sequence of Striga asiatica Provides Insight into the Evolution of Plant Parasitism.</title>
        <authorList>
            <person name="Yoshida S."/>
            <person name="Kim S."/>
            <person name="Wafula E.K."/>
            <person name="Tanskanen J."/>
            <person name="Kim Y.M."/>
            <person name="Honaas L."/>
            <person name="Yang Z."/>
            <person name="Spallek T."/>
            <person name="Conn C.E."/>
            <person name="Ichihashi Y."/>
            <person name="Cheong K."/>
            <person name="Cui S."/>
            <person name="Der J.P."/>
            <person name="Gundlach H."/>
            <person name="Jiao Y."/>
            <person name="Hori C."/>
            <person name="Ishida J.K."/>
            <person name="Kasahara H."/>
            <person name="Kiba T."/>
            <person name="Kim M.S."/>
            <person name="Koo N."/>
            <person name="Laohavisit A."/>
            <person name="Lee Y.H."/>
            <person name="Lumba S."/>
            <person name="McCourt P."/>
            <person name="Mortimer J.C."/>
            <person name="Mutuku J.M."/>
            <person name="Nomura T."/>
            <person name="Sasaki-Sekimoto Y."/>
            <person name="Seto Y."/>
            <person name="Wang Y."/>
            <person name="Wakatake T."/>
            <person name="Sakakibara H."/>
            <person name="Demura T."/>
            <person name="Yamaguchi S."/>
            <person name="Yoneyama K."/>
            <person name="Manabe R.I."/>
            <person name="Nelson D.C."/>
            <person name="Schulman A.H."/>
            <person name="Timko M.P."/>
            <person name="dePamphilis C.W."/>
            <person name="Choi D."/>
            <person name="Shirasu K."/>
        </authorList>
    </citation>
    <scope>NUCLEOTIDE SEQUENCE [LARGE SCALE GENOMIC DNA]</scope>
    <source>
        <strain evidence="3">cv. UVA1</strain>
    </source>
</reference>
<feature type="compositionally biased region" description="Polar residues" evidence="1">
    <location>
        <begin position="1"/>
        <end position="11"/>
    </location>
</feature>
<dbReference type="Proteomes" id="UP000325081">
    <property type="component" value="Unassembled WGS sequence"/>
</dbReference>
<feature type="compositionally biased region" description="Low complexity" evidence="1">
    <location>
        <begin position="60"/>
        <end position="80"/>
    </location>
</feature>
<protein>
    <submittedName>
        <fullName evidence="2">Mitochondrial division protein 1</fullName>
    </submittedName>
</protein>
<name>A0A5A7PL07_STRAF</name>
<sequence>MQKQRNITTQENYHHPRKNTKNHKIHVVSSMMALTMSPELVLRALTAFDLDTPACVITRSMSLGSTPDSSTSSSTSSSSSWAPDNVRPSGLGPARPTSGALNCWAACVWSWELRSSSLASPNMIYVSEFGLLNTSGFEMKKSICTPIKKNY</sequence>
<keyword evidence="3" id="KW-1185">Reference proteome</keyword>
<dbReference type="EMBL" id="BKCP01004738">
    <property type="protein sequence ID" value="GER33440.1"/>
    <property type="molecule type" value="Genomic_DNA"/>
</dbReference>
<feature type="region of interest" description="Disordered" evidence="1">
    <location>
        <begin position="60"/>
        <end position="97"/>
    </location>
</feature>
<dbReference type="AlphaFoldDB" id="A0A5A7PL07"/>
<comment type="caution">
    <text evidence="2">The sequence shown here is derived from an EMBL/GenBank/DDBJ whole genome shotgun (WGS) entry which is preliminary data.</text>
</comment>
<accession>A0A5A7PL07</accession>
<gene>
    <name evidence="2" type="ORF">STAS_09582</name>
</gene>
<evidence type="ECO:0000313" key="2">
    <source>
        <dbReference type="EMBL" id="GER33440.1"/>
    </source>
</evidence>
<evidence type="ECO:0000313" key="3">
    <source>
        <dbReference type="Proteomes" id="UP000325081"/>
    </source>
</evidence>